<dbReference type="Proteomes" id="UP000177610">
    <property type="component" value="Unassembled WGS sequence"/>
</dbReference>
<dbReference type="SUPFAM" id="SSF54523">
    <property type="entry name" value="Pili subunits"/>
    <property type="match status" value="1"/>
</dbReference>
<dbReference type="Gene3D" id="3.30.700.10">
    <property type="entry name" value="Glycoprotein, Type 4 Pilin"/>
    <property type="match status" value="1"/>
</dbReference>
<keyword evidence="1" id="KW-0472">Membrane</keyword>
<comment type="caution">
    <text evidence="2">The sequence shown here is derived from an EMBL/GenBank/DDBJ whole genome shotgun (WGS) entry which is preliminary data.</text>
</comment>
<sequence>MSNNPQLDEFIQSSRAAGQTDESIKVDLIQAGWDLPSIEDALAPSIVPTNSPVELTPASNSHNQFKKYRKPVAAVLVLVLLGLGGWKAYSYFMSNPEKIWADTQGNMMDVKTAKFSLEASYTDTVPEGLKEEEQELVDYFGDGVTFSITANGALSLNKEETDFDYDMTSKLETKLSGFTISFDFQSKKISDFVYYKKDGNFLLSLLGGLGEEEEGKSDWIKMNIKEGQNKDLVLIDSQRTQLLDAFKKSKFMAPTKLINSEKVDGVNTWHYEASLDKQELKNYLNEVTKILEYSDEEMKSAESLLDKMEFRKLEVWVGKSDHLVHQALIESNAPSFINSITGSLDEARNKARDARRLADVRQIQTALELHFNDNGRYPTATNGQPTPTDGGKYKFSSYIANYPQSPEPLDGTCTVENNKYNYQQVGNDSYKLTFCLGNDAGGFKAGVMEASPSGIKTITPSNTGPVDEFAGIPFTASIRVQINLSDFNKTVNIEEPKDAKDVTEPNLTN</sequence>
<evidence type="ECO:0000256" key="1">
    <source>
        <dbReference type="SAM" id="Phobius"/>
    </source>
</evidence>
<dbReference type="Gene3D" id="2.50.20.20">
    <property type="match status" value="1"/>
</dbReference>
<proteinExistence type="predicted"/>
<organism evidence="2 3">
    <name type="scientific">Candidatus Doudnabacteria bacterium RIFCSPHIGHO2_01_FULL_41_86</name>
    <dbReference type="NCBI Taxonomy" id="1817821"/>
    <lineage>
        <taxon>Bacteria</taxon>
        <taxon>Candidatus Doudnaibacteriota</taxon>
    </lineage>
</organism>
<accession>A0A1F5N9S2</accession>
<keyword evidence="1" id="KW-0812">Transmembrane</keyword>
<name>A0A1F5N9S2_9BACT</name>
<evidence type="ECO:0000313" key="2">
    <source>
        <dbReference type="EMBL" id="OGE74385.1"/>
    </source>
</evidence>
<keyword evidence="1" id="KW-1133">Transmembrane helix</keyword>
<dbReference type="STRING" id="1817821.A2717_02485"/>
<evidence type="ECO:0000313" key="3">
    <source>
        <dbReference type="Proteomes" id="UP000177610"/>
    </source>
</evidence>
<reference evidence="2 3" key="1">
    <citation type="journal article" date="2016" name="Nat. Commun.">
        <title>Thousands of microbial genomes shed light on interconnected biogeochemical processes in an aquifer system.</title>
        <authorList>
            <person name="Anantharaman K."/>
            <person name="Brown C.T."/>
            <person name="Hug L.A."/>
            <person name="Sharon I."/>
            <person name="Castelle C.J."/>
            <person name="Probst A.J."/>
            <person name="Thomas B.C."/>
            <person name="Singh A."/>
            <person name="Wilkins M.J."/>
            <person name="Karaoz U."/>
            <person name="Brodie E.L."/>
            <person name="Williams K.H."/>
            <person name="Hubbard S.S."/>
            <person name="Banfield J.F."/>
        </authorList>
    </citation>
    <scope>NUCLEOTIDE SEQUENCE [LARGE SCALE GENOMIC DNA]</scope>
</reference>
<feature type="transmembrane region" description="Helical" evidence="1">
    <location>
        <begin position="72"/>
        <end position="89"/>
    </location>
</feature>
<protein>
    <submittedName>
        <fullName evidence="2">Uncharacterized protein</fullName>
    </submittedName>
</protein>
<dbReference type="EMBL" id="MFEH01000001">
    <property type="protein sequence ID" value="OGE74385.1"/>
    <property type="molecule type" value="Genomic_DNA"/>
</dbReference>
<gene>
    <name evidence="2" type="ORF">A2717_02485</name>
</gene>
<dbReference type="AlphaFoldDB" id="A0A1F5N9S2"/>
<dbReference type="InterPro" id="IPR045584">
    <property type="entry name" value="Pilin-like"/>
</dbReference>